<dbReference type="InterPro" id="IPR043502">
    <property type="entry name" value="DNA/RNA_pol_sf"/>
</dbReference>
<dbReference type="Proteomes" id="UP000187429">
    <property type="component" value="Unassembled WGS sequence"/>
</dbReference>
<accession>A0A1R1YBJ7</accession>
<dbReference type="EMBL" id="LSSM01001861">
    <property type="protein sequence ID" value="OMJ24282.1"/>
    <property type="molecule type" value="Genomic_DNA"/>
</dbReference>
<name>A0A1R1YBJ7_9FUNG</name>
<sequence length="72" mass="8203">MSLGILEPTNVPYSNPWFNFRKFDNTKMRIIQDVSEAYKVTIRNAGVTPVIDEFSEDFGGRTIHSTFDLMSG</sequence>
<keyword evidence="2" id="KW-1185">Reference proteome</keyword>
<dbReference type="SUPFAM" id="SSF56672">
    <property type="entry name" value="DNA/RNA polymerases"/>
    <property type="match status" value="1"/>
</dbReference>
<dbReference type="AlphaFoldDB" id="A0A1R1YBJ7"/>
<proteinExistence type="predicted"/>
<dbReference type="OrthoDB" id="5599163at2759"/>
<reference evidence="2" key="1">
    <citation type="submission" date="2017-01" db="EMBL/GenBank/DDBJ databases">
        <authorList>
            <person name="Wang Y."/>
            <person name="White M."/>
            <person name="Kvist S."/>
            <person name="Moncalvo J.-M."/>
        </authorList>
    </citation>
    <scope>NUCLEOTIDE SEQUENCE [LARGE SCALE GENOMIC DNA]</scope>
    <source>
        <strain evidence="2">ID-206-W2</strain>
    </source>
</reference>
<evidence type="ECO:0000313" key="1">
    <source>
        <dbReference type="EMBL" id="OMJ24282.1"/>
    </source>
</evidence>
<organism evidence="1 2">
    <name type="scientific">Smittium culicis</name>
    <dbReference type="NCBI Taxonomy" id="133412"/>
    <lineage>
        <taxon>Eukaryota</taxon>
        <taxon>Fungi</taxon>
        <taxon>Fungi incertae sedis</taxon>
        <taxon>Zoopagomycota</taxon>
        <taxon>Kickxellomycotina</taxon>
        <taxon>Harpellomycetes</taxon>
        <taxon>Harpellales</taxon>
        <taxon>Legeriomycetaceae</taxon>
        <taxon>Smittium</taxon>
    </lineage>
</organism>
<gene>
    <name evidence="1" type="ORF">AYI69_g4689</name>
</gene>
<comment type="caution">
    <text evidence="1">The sequence shown here is derived from an EMBL/GenBank/DDBJ whole genome shotgun (WGS) entry which is preliminary data.</text>
</comment>
<protein>
    <submittedName>
        <fullName evidence="1">Uncharacterized protein</fullName>
    </submittedName>
</protein>
<dbReference type="Gene3D" id="3.10.10.10">
    <property type="entry name" value="HIV Type 1 Reverse Transcriptase, subunit A, domain 1"/>
    <property type="match status" value="1"/>
</dbReference>
<evidence type="ECO:0000313" key="2">
    <source>
        <dbReference type="Proteomes" id="UP000187429"/>
    </source>
</evidence>